<keyword evidence="1" id="KW-0472">Membrane</keyword>
<reference evidence="2 3" key="1">
    <citation type="submission" date="2020-08" db="EMBL/GenBank/DDBJ databases">
        <title>Genome public.</title>
        <authorList>
            <person name="Liu C."/>
            <person name="Sun Q."/>
        </authorList>
    </citation>
    <scope>NUCLEOTIDE SEQUENCE [LARGE SCALE GENOMIC DNA]</scope>
    <source>
        <strain evidence="2 3">NSJ-10</strain>
    </source>
</reference>
<feature type="transmembrane region" description="Helical" evidence="1">
    <location>
        <begin position="196"/>
        <end position="213"/>
    </location>
</feature>
<feature type="transmembrane region" description="Helical" evidence="1">
    <location>
        <begin position="158"/>
        <end position="184"/>
    </location>
</feature>
<organism evidence="2 3">
    <name type="scientific">Coprococcus hominis</name>
    <name type="common">ex Liu et al. 2022</name>
    <dbReference type="NCBI Taxonomy" id="2763039"/>
    <lineage>
        <taxon>Bacteria</taxon>
        <taxon>Bacillati</taxon>
        <taxon>Bacillota</taxon>
        <taxon>Clostridia</taxon>
        <taxon>Lachnospirales</taxon>
        <taxon>Lachnospiraceae</taxon>
        <taxon>Coprococcus</taxon>
    </lineage>
</organism>
<sequence length="560" mass="62410">MRNRVLMKNFLYLTRVMAKDTEMTMPDTGEKAKAYKTLGSLAMFCIMVPCCLVVGFIVYIMTEALIEAGGMTEGVELIIQLMSVFGMIFSVMVLFNVLFFSSDLDHLLPLPVKPGEIVAAKFVNAYIAESVMEFMVLFSGFIGYFIAAGFKPVSALTALVGVAMLPILPLVYCGIFALLCMAFLSRIKLFRNVDAVTGLVTVIFLGLFLLSFIQMDSININNYIDGLMNHNNMFTAIMGKIFFTVPVFLKALETNNIAYFLLFILLNVVMAGLLFFLGSKLYLRGVYLVSSVGKAEKKEDVVSDAAYVKKSIRKAYFLKECKILYRTPAYRKYCVMVNIIWPVLAVALFVLPATKNFMTSFEKLLSKGFVASDLIVLLLVLIISFFATAMNSIASTSFTREGDHFSFIKYAPVSYRTQIGIKAGVSLVYSGITVAVTIIVLCICMHINVPAAIYFIVIGFLSVVCCTYIGLWLDATHPKLNWEDEYGALRGNLNAFFNMAIAILVSMILCGVGFCLFKFTKMDSLMIFAIYLVILGLVTYRIRRSAIIYIKKSISNDLYV</sequence>
<protein>
    <submittedName>
        <fullName evidence="2">Uncharacterized protein</fullName>
    </submittedName>
</protein>
<feature type="transmembrane region" description="Helical" evidence="1">
    <location>
        <begin position="335"/>
        <end position="353"/>
    </location>
</feature>
<feature type="transmembrane region" description="Helical" evidence="1">
    <location>
        <begin position="77"/>
        <end position="101"/>
    </location>
</feature>
<keyword evidence="1" id="KW-0812">Transmembrane</keyword>
<accession>A0A8I0DV08</accession>
<evidence type="ECO:0000313" key="3">
    <source>
        <dbReference type="Proteomes" id="UP000615234"/>
    </source>
</evidence>
<name>A0A8I0DV08_9FIRM</name>
<feature type="transmembrane region" description="Helical" evidence="1">
    <location>
        <begin position="122"/>
        <end position="146"/>
    </location>
</feature>
<feature type="transmembrane region" description="Helical" evidence="1">
    <location>
        <begin position="419"/>
        <end position="444"/>
    </location>
</feature>
<evidence type="ECO:0000313" key="2">
    <source>
        <dbReference type="EMBL" id="MBC5663640.1"/>
    </source>
</evidence>
<dbReference type="AlphaFoldDB" id="A0A8I0DV08"/>
<feature type="transmembrane region" description="Helical" evidence="1">
    <location>
        <begin position="451"/>
        <end position="473"/>
    </location>
</feature>
<feature type="transmembrane region" description="Helical" evidence="1">
    <location>
        <begin position="493"/>
        <end position="517"/>
    </location>
</feature>
<feature type="transmembrane region" description="Helical" evidence="1">
    <location>
        <begin position="374"/>
        <end position="399"/>
    </location>
</feature>
<evidence type="ECO:0000256" key="1">
    <source>
        <dbReference type="SAM" id="Phobius"/>
    </source>
</evidence>
<keyword evidence="3" id="KW-1185">Reference proteome</keyword>
<dbReference type="Proteomes" id="UP000615234">
    <property type="component" value="Unassembled WGS sequence"/>
</dbReference>
<feature type="transmembrane region" description="Helical" evidence="1">
    <location>
        <begin position="41"/>
        <end position="62"/>
    </location>
</feature>
<dbReference type="EMBL" id="JACOOX010000006">
    <property type="protein sequence ID" value="MBC5663640.1"/>
    <property type="molecule type" value="Genomic_DNA"/>
</dbReference>
<feature type="transmembrane region" description="Helical" evidence="1">
    <location>
        <begin position="524"/>
        <end position="542"/>
    </location>
</feature>
<feature type="transmembrane region" description="Helical" evidence="1">
    <location>
        <begin position="259"/>
        <end position="278"/>
    </location>
</feature>
<keyword evidence="1" id="KW-1133">Transmembrane helix</keyword>
<proteinExistence type="predicted"/>
<gene>
    <name evidence="2" type="ORF">H8S09_12290</name>
</gene>
<comment type="caution">
    <text evidence="2">The sequence shown here is derived from an EMBL/GenBank/DDBJ whole genome shotgun (WGS) entry which is preliminary data.</text>
</comment>